<dbReference type="GO" id="GO:0031419">
    <property type="term" value="F:cobalamin binding"/>
    <property type="evidence" value="ECO:0007669"/>
    <property type="project" value="InterPro"/>
</dbReference>
<protein>
    <submittedName>
        <fullName evidence="7">MerR family transcriptional regulator</fullName>
    </submittedName>
</protein>
<sequence length="291" mass="31761">MPEARYTLSQISELAHIPSQTIYAWERRYKALVPTRTSTGRRTYTRADLLRLKLLKACVDQGSRIGTIAGMSEASLKDLLESERERPAKQSILLHHALALEHDELDTKIGLALMSLGPAAFADQALSPLMLEIGHRWRDEPDAIAAEHIITASTKSILSTALRLSRPRAIKAAAVFATPEGELHELGLLTSALVAQNCGIKATYLGAQMPVPQLFHVVEATQAKLLVVASSIDDPEELAAQVNEMRTAVPKGARLLVGGRSSARLKREAFPGVLFFDSVSDFEEFLLADFG</sequence>
<evidence type="ECO:0000256" key="4">
    <source>
        <dbReference type="ARBA" id="ARBA00023163"/>
    </source>
</evidence>
<dbReference type="Pfam" id="PF13411">
    <property type="entry name" value="MerR_1"/>
    <property type="match status" value="1"/>
</dbReference>
<dbReference type="InterPro" id="IPR036594">
    <property type="entry name" value="Meth_synthase_dom"/>
</dbReference>
<dbReference type="Gene3D" id="1.10.1240.10">
    <property type="entry name" value="Methionine synthase domain"/>
    <property type="match status" value="1"/>
</dbReference>
<dbReference type="RefSeq" id="WP_128440837.1">
    <property type="nucleotide sequence ID" value="NZ_SBIP01000001.1"/>
</dbReference>
<dbReference type="AlphaFoldDB" id="A0A444LL74"/>
<gene>
    <name evidence="7" type="ORF">EPK99_01365</name>
</gene>
<feature type="domain" description="B12-binding" evidence="6">
    <location>
        <begin position="171"/>
        <end position="291"/>
    </location>
</feature>
<dbReference type="GO" id="GO:0046872">
    <property type="term" value="F:metal ion binding"/>
    <property type="evidence" value="ECO:0007669"/>
    <property type="project" value="InterPro"/>
</dbReference>
<dbReference type="Gene3D" id="3.40.50.280">
    <property type="entry name" value="Cobalamin-binding domain"/>
    <property type="match status" value="1"/>
</dbReference>
<keyword evidence="8" id="KW-1185">Reference proteome</keyword>
<dbReference type="GO" id="GO:0003700">
    <property type="term" value="F:DNA-binding transcription factor activity"/>
    <property type="evidence" value="ECO:0007669"/>
    <property type="project" value="InterPro"/>
</dbReference>
<keyword evidence="3" id="KW-0238">DNA-binding</keyword>
<evidence type="ECO:0000256" key="1">
    <source>
        <dbReference type="ARBA" id="ARBA00022491"/>
    </source>
</evidence>
<dbReference type="InterPro" id="IPR047057">
    <property type="entry name" value="MerR_fam"/>
</dbReference>
<keyword evidence="2" id="KW-0805">Transcription regulation</keyword>
<name>A0A444LL74_9HYPH</name>
<evidence type="ECO:0000313" key="8">
    <source>
        <dbReference type="Proteomes" id="UP000287687"/>
    </source>
</evidence>
<organism evidence="7 8">
    <name type="scientific">Neorhizobium lilium</name>
    <dbReference type="NCBI Taxonomy" id="2503024"/>
    <lineage>
        <taxon>Bacteria</taxon>
        <taxon>Pseudomonadati</taxon>
        <taxon>Pseudomonadota</taxon>
        <taxon>Alphaproteobacteria</taxon>
        <taxon>Hyphomicrobiales</taxon>
        <taxon>Rhizobiaceae</taxon>
        <taxon>Rhizobium/Agrobacterium group</taxon>
        <taxon>Neorhizobium</taxon>
    </lineage>
</organism>
<dbReference type="SMART" id="SM00422">
    <property type="entry name" value="HTH_MERR"/>
    <property type="match status" value="1"/>
</dbReference>
<dbReference type="EMBL" id="SBIP01000001">
    <property type="protein sequence ID" value="RWX81010.1"/>
    <property type="molecule type" value="Genomic_DNA"/>
</dbReference>
<dbReference type="PROSITE" id="PS50937">
    <property type="entry name" value="HTH_MERR_2"/>
    <property type="match status" value="1"/>
</dbReference>
<dbReference type="InterPro" id="IPR000551">
    <property type="entry name" value="MerR-type_HTH_dom"/>
</dbReference>
<evidence type="ECO:0000259" key="6">
    <source>
        <dbReference type="PROSITE" id="PS51332"/>
    </source>
</evidence>
<dbReference type="InterPro" id="IPR009061">
    <property type="entry name" value="DNA-bd_dom_put_sf"/>
</dbReference>
<dbReference type="OrthoDB" id="9810140at2"/>
<dbReference type="Gene3D" id="1.10.1660.10">
    <property type="match status" value="1"/>
</dbReference>
<dbReference type="GO" id="GO:0003677">
    <property type="term" value="F:DNA binding"/>
    <property type="evidence" value="ECO:0007669"/>
    <property type="project" value="UniProtKB-KW"/>
</dbReference>
<keyword evidence="1" id="KW-0678">Repressor</keyword>
<dbReference type="PROSITE" id="PS51332">
    <property type="entry name" value="B12_BINDING"/>
    <property type="match status" value="1"/>
</dbReference>
<dbReference type="InterPro" id="IPR006158">
    <property type="entry name" value="Cobalamin-bd"/>
</dbReference>
<evidence type="ECO:0000256" key="3">
    <source>
        <dbReference type="ARBA" id="ARBA00023125"/>
    </source>
</evidence>
<evidence type="ECO:0000313" key="7">
    <source>
        <dbReference type="EMBL" id="RWX81010.1"/>
    </source>
</evidence>
<dbReference type="SUPFAM" id="SSF46955">
    <property type="entry name" value="Putative DNA-binding domain"/>
    <property type="match status" value="1"/>
</dbReference>
<reference evidence="7 8" key="1">
    <citation type="submission" date="2019-01" db="EMBL/GenBank/DDBJ databases">
        <title>The draft genome of Rhizobium sp. 24NR.</title>
        <authorList>
            <person name="Liu L."/>
            <person name="Liang L."/>
            <person name="Shi S."/>
            <person name="Xu L."/>
            <person name="Wang X."/>
            <person name="Li L."/>
            <person name="Zhang X."/>
        </authorList>
    </citation>
    <scope>NUCLEOTIDE SEQUENCE [LARGE SCALE GENOMIC DNA]</scope>
    <source>
        <strain evidence="7 8">24NR</strain>
    </source>
</reference>
<comment type="caution">
    <text evidence="7">The sequence shown here is derived from an EMBL/GenBank/DDBJ whole genome shotgun (WGS) entry which is preliminary data.</text>
</comment>
<dbReference type="InterPro" id="IPR036724">
    <property type="entry name" value="Cobalamin-bd_sf"/>
</dbReference>
<feature type="domain" description="HTH merR-type" evidence="5">
    <location>
        <begin position="5"/>
        <end position="74"/>
    </location>
</feature>
<keyword evidence="4" id="KW-0804">Transcription</keyword>
<dbReference type="SUPFAM" id="SSF52242">
    <property type="entry name" value="Cobalamin (vitamin B12)-binding domain"/>
    <property type="match status" value="1"/>
</dbReference>
<dbReference type="PANTHER" id="PTHR30204">
    <property type="entry name" value="REDOX-CYCLING DRUG-SENSING TRANSCRIPTIONAL ACTIVATOR SOXR"/>
    <property type="match status" value="1"/>
</dbReference>
<evidence type="ECO:0000259" key="5">
    <source>
        <dbReference type="PROSITE" id="PS50937"/>
    </source>
</evidence>
<dbReference type="Proteomes" id="UP000287687">
    <property type="component" value="Unassembled WGS sequence"/>
</dbReference>
<accession>A0A444LL74</accession>
<proteinExistence type="predicted"/>
<evidence type="ECO:0000256" key="2">
    <source>
        <dbReference type="ARBA" id="ARBA00023015"/>
    </source>
</evidence>
<dbReference type="PANTHER" id="PTHR30204:SF69">
    <property type="entry name" value="MERR-FAMILY TRANSCRIPTIONAL REGULATOR"/>
    <property type="match status" value="1"/>
</dbReference>